<reference evidence="16" key="1">
    <citation type="journal article" date="2023" name="G3 (Bethesda)">
        <title>A reference genome for the long-term kleptoplast-retaining sea slug Elysia crispata morphotype clarki.</title>
        <authorList>
            <person name="Eastman K.E."/>
            <person name="Pendleton A.L."/>
            <person name="Shaikh M.A."/>
            <person name="Suttiyut T."/>
            <person name="Ogas R."/>
            <person name="Tomko P."/>
            <person name="Gavelis G."/>
            <person name="Widhalm J.R."/>
            <person name="Wisecaver J.H."/>
        </authorList>
    </citation>
    <scope>NUCLEOTIDE SEQUENCE</scope>
    <source>
        <strain evidence="16">ECLA1</strain>
    </source>
</reference>
<comment type="similarity">
    <text evidence="3 11">Belongs to the glucose-6-phosphatase family.</text>
</comment>
<keyword evidence="8 11" id="KW-0256">Endoplasmic reticulum</keyword>
<feature type="transmembrane region" description="Helical" evidence="14">
    <location>
        <begin position="199"/>
        <end position="220"/>
    </location>
</feature>
<dbReference type="AlphaFoldDB" id="A0AAE0XN79"/>
<dbReference type="InterPro" id="IPR000326">
    <property type="entry name" value="PAP2/HPO"/>
</dbReference>
<keyword evidence="6 14" id="KW-0812">Transmembrane</keyword>
<feature type="transmembrane region" description="Helical" evidence="14">
    <location>
        <begin position="247"/>
        <end position="268"/>
    </location>
</feature>
<feature type="active site" description="Proton donor" evidence="12">
    <location>
        <position position="116"/>
    </location>
</feature>
<gene>
    <name evidence="16" type="ORF">RRG08_053456</name>
</gene>
<proteinExistence type="inferred from homology"/>
<feature type="domain" description="Phosphatidic acid phosphatase type 2/haloperoxidase" evidence="15">
    <location>
        <begin position="54"/>
        <end position="187"/>
    </location>
</feature>
<organism evidence="16 17">
    <name type="scientific">Elysia crispata</name>
    <name type="common">lettuce slug</name>
    <dbReference type="NCBI Taxonomy" id="231223"/>
    <lineage>
        <taxon>Eukaryota</taxon>
        <taxon>Metazoa</taxon>
        <taxon>Spiralia</taxon>
        <taxon>Lophotrochozoa</taxon>
        <taxon>Mollusca</taxon>
        <taxon>Gastropoda</taxon>
        <taxon>Heterobranchia</taxon>
        <taxon>Euthyneura</taxon>
        <taxon>Panpulmonata</taxon>
        <taxon>Sacoglossa</taxon>
        <taxon>Placobranchoidea</taxon>
        <taxon>Plakobranchidae</taxon>
        <taxon>Elysia</taxon>
    </lineage>
</organism>
<keyword evidence="5 11" id="KW-0312">Gluconeogenesis</keyword>
<dbReference type="PANTHER" id="PTHR12591:SF0">
    <property type="entry name" value="FI19814P1"/>
    <property type="match status" value="1"/>
</dbReference>
<comment type="caution">
    <text evidence="16">The sequence shown here is derived from an EMBL/GenBank/DDBJ whole genome shotgun (WGS) entry which is preliminary data.</text>
</comment>
<keyword evidence="7 11" id="KW-0378">Hydrolase</keyword>
<evidence type="ECO:0000256" key="2">
    <source>
        <dbReference type="ARBA" id="ARBA00004742"/>
    </source>
</evidence>
<comment type="subcellular location">
    <subcellularLocation>
        <location evidence="1">Endoplasmic reticulum membrane</location>
        <topology evidence="1">Multi-pass membrane protein</topology>
    </subcellularLocation>
</comment>
<dbReference type="GO" id="GO:0004346">
    <property type="term" value="F:glucose-6-phosphatase activity"/>
    <property type="evidence" value="ECO:0007669"/>
    <property type="project" value="UniProtKB-EC"/>
</dbReference>
<dbReference type="EC" id="3.1.3.9" evidence="4 11"/>
<evidence type="ECO:0000256" key="11">
    <source>
        <dbReference type="PIRNR" id="PIRNR000905"/>
    </source>
</evidence>
<comment type="pathway">
    <text evidence="2 11">Carbohydrate biosynthesis; gluconeogenesis.</text>
</comment>
<sequence length="351" mass="39423">MSTNLMYWGVSLITDIQERLQDYSGFMIFLSSVGDPRFAFTIYFPVAYSLHRFVGIRVLLAAVISEWLNAVLKWVLHGERPYWWVHQPGLYPEAAVPQLRQFNITCETGPGSPSGHAMITSSVWYILVSDFLHYKHVQSNATRFLCWSIYFLLICAVSLSRLFIAAHFPHQVVAGVLSGVILGQILNSVPISALRPFHYMALTAGLSLFAWATYCLLQLLGLDPLWSVALATKWCTLKEWIHLDTTLFYSLVRDVSSLAGLSVAVWLLSGKRIEKPAESNSCIITAMQIALALSVSLAAENYKPAHDNVLLFYTIGFIKHCLTVMCIVAGISLLFDRPRPLKERQTMDDES</sequence>
<keyword evidence="17" id="KW-1185">Reference proteome</keyword>
<dbReference type="EMBL" id="JAWDGP010007972">
    <property type="protein sequence ID" value="KAK3698488.1"/>
    <property type="molecule type" value="Genomic_DNA"/>
</dbReference>
<dbReference type="Pfam" id="PF01569">
    <property type="entry name" value="PAP2"/>
    <property type="match status" value="1"/>
</dbReference>
<dbReference type="GO" id="GO:0005789">
    <property type="term" value="C:endoplasmic reticulum membrane"/>
    <property type="evidence" value="ECO:0007669"/>
    <property type="project" value="UniProtKB-SubCell"/>
</dbReference>
<feature type="transmembrane region" description="Helical" evidence="14">
    <location>
        <begin position="311"/>
        <end position="335"/>
    </location>
</feature>
<evidence type="ECO:0000256" key="8">
    <source>
        <dbReference type="ARBA" id="ARBA00022824"/>
    </source>
</evidence>
<feature type="transmembrane region" description="Helical" evidence="14">
    <location>
        <begin position="144"/>
        <end position="164"/>
    </location>
</feature>
<feature type="binding site" evidence="13">
    <location>
        <position position="80"/>
    </location>
    <ligand>
        <name>substrate</name>
    </ligand>
</feature>
<dbReference type="PIRSF" id="PIRSF000905">
    <property type="entry name" value="Glucose-6-phosphatase"/>
    <property type="match status" value="1"/>
</dbReference>
<evidence type="ECO:0000256" key="3">
    <source>
        <dbReference type="ARBA" id="ARBA00009266"/>
    </source>
</evidence>
<keyword evidence="9 14" id="KW-1133">Transmembrane helix</keyword>
<evidence type="ECO:0000256" key="13">
    <source>
        <dbReference type="PIRSR" id="PIRSR000905-2"/>
    </source>
</evidence>
<feature type="binding site" evidence="13">
    <location>
        <position position="161"/>
    </location>
    <ligand>
        <name>substrate</name>
    </ligand>
</feature>
<dbReference type="Proteomes" id="UP001283361">
    <property type="component" value="Unassembled WGS sequence"/>
</dbReference>
<evidence type="ECO:0000313" key="16">
    <source>
        <dbReference type="EMBL" id="KAK3698488.1"/>
    </source>
</evidence>
<evidence type="ECO:0000256" key="9">
    <source>
        <dbReference type="ARBA" id="ARBA00022989"/>
    </source>
</evidence>
<evidence type="ECO:0000256" key="10">
    <source>
        <dbReference type="ARBA" id="ARBA00023136"/>
    </source>
</evidence>
<keyword evidence="10 11" id="KW-0472">Membrane</keyword>
<evidence type="ECO:0000256" key="6">
    <source>
        <dbReference type="ARBA" id="ARBA00022692"/>
    </source>
</evidence>
<evidence type="ECO:0000256" key="5">
    <source>
        <dbReference type="ARBA" id="ARBA00022432"/>
    </source>
</evidence>
<dbReference type="InterPro" id="IPR036938">
    <property type="entry name" value="PAP2/HPO_sf"/>
</dbReference>
<dbReference type="SMART" id="SM00014">
    <property type="entry name" value="acidPPc"/>
    <property type="match status" value="1"/>
</dbReference>
<dbReference type="GO" id="GO:0006094">
    <property type="term" value="P:gluconeogenesis"/>
    <property type="evidence" value="ECO:0007669"/>
    <property type="project" value="UniProtKB-UniRule"/>
</dbReference>
<evidence type="ECO:0000256" key="4">
    <source>
        <dbReference type="ARBA" id="ARBA00012634"/>
    </source>
</evidence>
<dbReference type="PANTHER" id="PTHR12591">
    <property type="entry name" value="GLUCOSE-6-PHOSPHATASE"/>
    <property type="match status" value="1"/>
</dbReference>
<accession>A0AAE0XN79</accession>
<feature type="transmembrane region" description="Helical" evidence="14">
    <location>
        <begin position="280"/>
        <end position="299"/>
    </location>
</feature>
<feature type="active site" description="Nucleophile" evidence="12">
    <location>
        <position position="167"/>
    </location>
</feature>
<evidence type="ECO:0000256" key="14">
    <source>
        <dbReference type="SAM" id="Phobius"/>
    </source>
</evidence>
<dbReference type="GO" id="GO:0051156">
    <property type="term" value="P:glucose 6-phosphate metabolic process"/>
    <property type="evidence" value="ECO:0007669"/>
    <property type="project" value="TreeGrafter"/>
</dbReference>
<evidence type="ECO:0000256" key="7">
    <source>
        <dbReference type="ARBA" id="ARBA00022801"/>
    </source>
</evidence>
<dbReference type="Gene3D" id="1.20.144.10">
    <property type="entry name" value="Phosphatidic acid phosphatase type 2/haloperoxidase"/>
    <property type="match status" value="1"/>
</dbReference>
<protein>
    <recommendedName>
        <fullName evidence="4 11">Glucose-6-phosphatase</fullName>
        <ecNumber evidence="4 11">3.1.3.9</ecNumber>
    </recommendedName>
</protein>
<dbReference type="SUPFAM" id="SSF48317">
    <property type="entry name" value="Acid phosphatase/Vanadium-dependent haloperoxidase"/>
    <property type="match status" value="1"/>
</dbReference>
<evidence type="ECO:0000259" key="15">
    <source>
        <dbReference type="SMART" id="SM00014"/>
    </source>
</evidence>
<evidence type="ECO:0000313" key="17">
    <source>
        <dbReference type="Proteomes" id="UP001283361"/>
    </source>
</evidence>
<dbReference type="InterPro" id="IPR016275">
    <property type="entry name" value="Glucose-6-phosphatase"/>
</dbReference>
<name>A0AAE0XN79_9GAST</name>
<evidence type="ECO:0000256" key="1">
    <source>
        <dbReference type="ARBA" id="ARBA00004477"/>
    </source>
</evidence>
<evidence type="ECO:0000256" key="12">
    <source>
        <dbReference type="PIRSR" id="PIRSR000905-1"/>
    </source>
</evidence>
<feature type="transmembrane region" description="Helical" evidence="14">
    <location>
        <begin position="170"/>
        <end position="187"/>
    </location>
</feature>